<name>A0ABS5DGJ2_9PSEU</name>
<feature type="transmembrane region" description="Helical" evidence="2">
    <location>
        <begin position="30"/>
        <end position="48"/>
    </location>
</feature>
<dbReference type="EMBL" id="JAGPXE010000006">
    <property type="protein sequence ID" value="MBQ0925399.1"/>
    <property type="molecule type" value="Genomic_DNA"/>
</dbReference>
<evidence type="ECO:0000313" key="4">
    <source>
        <dbReference type="Proteomes" id="UP000674084"/>
    </source>
</evidence>
<feature type="transmembrane region" description="Helical" evidence="2">
    <location>
        <begin position="86"/>
        <end position="108"/>
    </location>
</feature>
<feature type="transmembrane region" description="Helical" evidence="2">
    <location>
        <begin position="54"/>
        <end position="74"/>
    </location>
</feature>
<feature type="transmembrane region" description="Helical" evidence="2">
    <location>
        <begin position="114"/>
        <end position="133"/>
    </location>
</feature>
<keyword evidence="2" id="KW-0472">Membrane</keyword>
<evidence type="ECO:0000313" key="3">
    <source>
        <dbReference type="EMBL" id="MBQ0925399.1"/>
    </source>
</evidence>
<gene>
    <name evidence="3" type="ORF">KBO27_15695</name>
</gene>
<protein>
    <recommendedName>
        <fullName evidence="5">Integral membrane protein</fullName>
    </recommendedName>
</protein>
<accession>A0ABS5DGJ2</accession>
<dbReference type="RefSeq" id="WP_210970738.1">
    <property type="nucleotide sequence ID" value="NZ_JAGPXE010000006.1"/>
</dbReference>
<dbReference type="Proteomes" id="UP000674084">
    <property type="component" value="Unassembled WGS sequence"/>
</dbReference>
<evidence type="ECO:0008006" key="5">
    <source>
        <dbReference type="Google" id="ProtNLM"/>
    </source>
</evidence>
<proteinExistence type="predicted"/>
<reference evidence="3 4" key="1">
    <citation type="submission" date="2021-04" db="EMBL/GenBank/DDBJ databases">
        <title>Whole-genome sequencing of Saccharopolyspora endophytica KCTC 19397.</title>
        <authorList>
            <person name="Ay H."/>
            <person name="Saygin H."/>
            <person name="Sahin N."/>
        </authorList>
    </citation>
    <scope>NUCLEOTIDE SEQUENCE [LARGE SCALE GENOMIC DNA]</scope>
    <source>
        <strain evidence="3 4">KCTC 19397</strain>
    </source>
</reference>
<feature type="transmembrane region" description="Helical" evidence="2">
    <location>
        <begin position="166"/>
        <end position="186"/>
    </location>
</feature>
<feature type="transmembrane region" description="Helical" evidence="2">
    <location>
        <begin position="140"/>
        <end position="160"/>
    </location>
</feature>
<keyword evidence="4" id="KW-1185">Reference proteome</keyword>
<comment type="caution">
    <text evidence="3">The sequence shown here is derived from an EMBL/GenBank/DDBJ whole genome shotgun (WGS) entry which is preliminary data.</text>
</comment>
<evidence type="ECO:0000256" key="1">
    <source>
        <dbReference type="SAM" id="MobiDB-lite"/>
    </source>
</evidence>
<feature type="region of interest" description="Disordered" evidence="1">
    <location>
        <begin position="1"/>
        <end position="22"/>
    </location>
</feature>
<keyword evidence="2" id="KW-0812">Transmembrane</keyword>
<keyword evidence="2" id="KW-1133">Transmembrane helix</keyword>
<evidence type="ECO:0000256" key="2">
    <source>
        <dbReference type="SAM" id="Phobius"/>
    </source>
</evidence>
<sequence length="196" mass="20448">MTRPAEATHVDGTGTRPEPGSGATSLRTLYFVRFGFAVAWAVLTVVVAKTLSPGAVALLVIYPLFDVAAAVVDFRSSGTTRPKAPLYLNMGLSLLAAIGLAFAATSGIPGVLRVWGLWAITAGMVQLIVAVLRRRLGGQWAMILSGGISVLAGVSFLLMAGKPNPSLTAIAGYATLGGIFFLISAIRLHQAARRTR</sequence>
<organism evidence="3 4">
    <name type="scientific">Saccharopolyspora endophytica</name>
    <dbReference type="NCBI Taxonomy" id="543886"/>
    <lineage>
        <taxon>Bacteria</taxon>
        <taxon>Bacillati</taxon>
        <taxon>Actinomycetota</taxon>
        <taxon>Actinomycetes</taxon>
        <taxon>Pseudonocardiales</taxon>
        <taxon>Pseudonocardiaceae</taxon>
        <taxon>Saccharopolyspora</taxon>
    </lineage>
</organism>